<keyword evidence="2 4" id="KW-0378">Hydrolase</keyword>
<organism evidence="4 5">
    <name type="scientific">Pacificimonas pallii</name>
    <dbReference type="NCBI Taxonomy" id="2827236"/>
    <lineage>
        <taxon>Bacteria</taxon>
        <taxon>Pseudomonadati</taxon>
        <taxon>Pseudomonadota</taxon>
        <taxon>Alphaproteobacteria</taxon>
        <taxon>Sphingomonadales</taxon>
        <taxon>Sphingosinicellaceae</taxon>
        <taxon>Pacificimonas</taxon>
    </lineage>
</organism>
<evidence type="ECO:0000256" key="1">
    <source>
        <dbReference type="ARBA" id="ARBA00010515"/>
    </source>
</evidence>
<dbReference type="PROSITE" id="PS01173">
    <property type="entry name" value="LIPASE_GDXG_HIS"/>
    <property type="match status" value="1"/>
</dbReference>
<name>A0ABS6SHG9_9SPHN</name>
<reference evidence="4 5" key="1">
    <citation type="submission" date="2021-04" db="EMBL/GenBank/DDBJ databases">
        <authorList>
            <person name="Pira H."/>
            <person name="Risdian C."/>
            <person name="Wink J."/>
        </authorList>
    </citation>
    <scope>NUCLEOTIDE SEQUENCE [LARGE SCALE GENOMIC DNA]</scope>
    <source>
        <strain evidence="4 5">WHA3</strain>
    </source>
</reference>
<dbReference type="InterPro" id="IPR013094">
    <property type="entry name" value="AB_hydrolase_3"/>
</dbReference>
<dbReference type="RefSeq" id="WP_218446159.1">
    <property type="nucleotide sequence ID" value="NZ_JAGSPA010000003.1"/>
</dbReference>
<protein>
    <submittedName>
        <fullName evidence="4">Alpha/beta hydrolase fold domain-containing protein</fullName>
    </submittedName>
</protein>
<dbReference type="PANTHER" id="PTHR48081:SF8">
    <property type="entry name" value="ALPHA_BETA HYDROLASE FOLD-3 DOMAIN-CONTAINING PROTEIN-RELATED"/>
    <property type="match status" value="1"/>
</dbReference>
<comment type="caution">
    <text evidence="4">The sequence shown here is derived from an EMBL/GenBank/DDBJ whole genome shotgun (WGS) entry which is preliminary data.</text>
</comment>
<dbReference type="GO" id="GO:0016787">
    <property type="term" value="F:hydrolase activity"/>
    <property type="evidence" value="ECO:0007669"/>
    <property type="project" value="UniProtKB-KW"/>
</dbReference>
<dbReference type="Pfam" id="PF07859">
    <property type="entry name" value="Abhydrolase_3"/>
    <property type="match status" value="1"/>
</dbReference>
<proteinExistence type="inferred from homology"/>
<evidence type="ECO:0000313" key="4">
    <source>
        <dbReference type="EMBL" id="MBV7257341.1"/>
    </source>
</evidence>
<evidence type="ECO:0000313" key="5">
    <source>
        <dbReference type="Proteomes" id="UP000722336"/>
    </source>
</evidence>
<dbReference type="Proteomes" id="UP000722336">
    <property type="component" value="Unassembled WGS sequence"/>
</dbReference>
<evidence type="ECO:0000256" key="2">
    <source>
        <dbReference type="ARBA" id="ARBA00022801"/>
    </source>
</evidence>
<dbReference type="EMBL" id="JAGSPA010000003">
    <property type="protein sequence ID" value="MBV7257341.1"/>
    <property type="molecule type" value="Genomic_DNA"/>
</dbReference>
<gene>
    <name evidence="4" type="ORF">KCG44_11150</name>
</gene>
<evidence type="ECO:0000259" key="3">
    <source>
        <dbReference type="Pfam" id="PF07859"/>
    </source>
</evidence>
<comment type="similarity">
    <text evidence="1">Belongs to the 'GDXG' lipolytic enzyme family.</text>
</comment>
<feature type="domain" description="Alpha/beta hydrolase fold-3" evidence="3">
    <location>
        <begin position="53"/>
        <end position="239"/>
    </location>
</feature>
<accession>A0ABS6SHG9</accession>
<dbReference type="PANTHER" id="PTHR48081">
    <property type="entry name" value="AB HYDROLASE SUPERFAMILY PROTEIN C4A8.06C"/>
    <property type="match status" value="1"/>
</dbReference>
<dbReference type="InterPro" id="IPR050300">
    <property type="entry name" value="GDXG_lipolytic_enzyme"/>
</dbReference>
<dbReference type="InterPro" id="IPR002168">
    <property type="entry name" value="Lipase_GDXG_HIS_AS"/>
</dbReference>
<sequence>MSESSVQRLRRAMIRVGRPRRVRMDGVSVSDGDIAGMAARTYRPREVRGAAPMVYFHGGGFMVGDLDSHDRLCSRLAALAGLEIVSIAYRLVPPHRPPAQLDDALAACAALGESGQILAGGDSAGGYLAGRCALGMPGAVSGLILLYPLLQMDPALWTDRVFGASRWAGRIAVSQMARLGLAEAYAPLVDMDLSGLPPTVIAAGGWFDPVSPDIEPFADILDRHEVPVDIVRARGLVHGELCFPDRSRRAESLLREVAAASARLGLTIDE</sequence>
<keyword evidence="5" id="KW-1185">Reference proteome</keyword>